<dbReference type="RefSeq" id="WP_030184817.1">
    <property type="nucleotide sequence ID" value="NZ_CP048261.1"/>
</dbReference>
<protein>
    <submittedName>
        <fullName evidence="1">Pyridoxamine 5'-phosphate oxidase family protein</fullName>
    </submittedName>
</protein>
<reference evidence="1" key="3">
    <citation type="journal article" date="2021" name="bioRxiv">
        <title>Bilateral symmetry of linear streptomycete chromosomes.</title>
        <authorList>
            <person name="Algora-Gallardo L."/>
            <person name="Schniete J.K."/>
            <person name="Mark D.R."/>
            <person name="Hunter I.S."/>
            <person name="Herron P.R."/>
        </authorList>
    </citation>
    <scope>NUCLEOTIDE SEQUENCE</scope>
    <source>
        <strain evidence="1">ATCC 10970</strain>
    </source>
</reference>
<reference evidence="1" key="1">
    <citation type="submission" date="2012-12" db="EMBL/GenBank/DDBJ databases">
        <authorList>
            <person name="Pethick F.E."/>
            <person name="MacFadyen A.C."/>
            <person name="Tang Z."/>
            <person name="Sangal V."/>
            <person name="Tze-Tze L."/>
            <person name="Chu J."/>
            <person name="Guo M."/>
            <person name="Kirby R."/>
            <person name="Hoskisson P.A."/>
            <person name="Herron P.R."/>
            <person name="Hunter I.S."/>
        </authorList>
    </citation>
    <scope>NUCLEOTIDE SEQUENCE</scope>
    <source>
        <strain evidence="1">ATCC 10970</strain>
    </source>
</reference>
<evidence type="ECO:0000313" key="2">
    <source>
        <dbReference type="Proteomes" id="UP000011074"/>
    </source>
</evidence>
<gene>
    <name evidence="1" type="ORF">SRIM_025065</name>
</gene>
<name>A0A8A1URZ4_STRR1</name>
<dbReference type="GeneID" id="66857308"/>
<organism evidence="1 2">
    <name type="scientific">Streptomyces rimosus subsp. rimosus (strain ATCC 10970 / DSM 40260 / JCM 4667 / NRRL 2234)</name>
    <dbReference type="NCBI Taxonomy" id="1265868"/>
    <lineage>
        <taxon>Bacteria</taxon>
        <taxon>Bacillati</taxon>
        <taxon>Actinomycetota</taxon>
        <taxon>Actinomycetes</taxon>
        <taxon>Kitasatosporales</taxon>
        <taxon>Streptomycetaceae</taxon>
        <taxon>Streptomyces</taxon>
    </lineage>
</organism>
<dbReference type="Proteomes" id="UP000011074">
    <property type="component" value="Chromosome"/>
</dbReference>
<sequence length="118" mass="13358">MHETPEDMKRLQRLLDDSYAAAGPYLRSVIAAERRLDAEGVVAEMGTLRVMALATTTSDGERLQITVHGRAAEVFPAEDRGLESFLIGAYGREAWESRRSAHSWARIDPHRMITYRDR</sequence>
<dbReference type="AlphaFoldDB" id="A0A8A1URZ4"/>
<dbReference type="EMBL" id="CP048261">
    <property type="protein sequence ID" value="QST82997.1"/>
    <property type="molecule type" value="Genomic_DNA"/>
</dbReference>
<reference evidence="1" key="2">
    <citation type="submission" date="2020-01" db="EMBL/GenBank/DDBJ databases">
        <authorList>
            <person name="Algora L."/>
            <person name="Schniete J.K."/>
            <person name="MacFadyen A."/>
            <person name="Hoskisson P.A."/>
            <person name="Hunter I.S."/>
            <person name="Herron P.R."/>
        </authorList>
    </citation>
    <scope>NUCLEOTIDE SEQUENCE</scope>
    <source>
        <strain evidence="1">ATCC 10970</strain>
    </source>
</reference>
<accession>A0A8A1URZ4</accession>
<evidence type="ECO:0000313" key="1">
    <source>
        <dbReference type="EMBL" id="QST82997.1"/>
    </source>
</evidence>
<proteinExistence type="predicted"/>